<dbReference type="InterPro" id="IPR003593">
    <property type="entry name" value="AAA+_ATPase"/>
</dbReference>
<dbReference type="Gene3D" id="1.20.920.20">
    <property type="match status" value="1"/>
</dbReference>
<dbReference type="InterPro" id="IPR027417">
    <property type="entry name" value="P-loop_NTPase"/>
</dbReference>
<name>A0A7J6NX41_PEROL</name>
<dbReference type="Pfam" id="PF08393">
    <property type="entry name" value="DHC_N2"/>
    <property type="match status" value="1"/>
</dbReference>
<dbReference type="InterPro" id="IPR042222">
    <property type="entry name" value="Dynein_2_N"/>
</dbReference>
<dbReference type="Gene3D" id="1.20.140.100">
    <property type="entry name" value="Dynein heavy chain, N-terminal domain 2"/>
    <property type="match status" value="1"/>
</dbReference>
<dbReference type="InterPro" id="IPR013602">
    <property type="entry name" value="Dynein_heavy_linker"/>
</dbReference>
<keyword evidence="1 2" id="KW-0175">Coiled coil</keyword>
<dbReference type="Gene3D" id="1.20.58.1120">
    <property type="match status" value="1"/>
</dbReference>
<dbReference type="InterPro" id="IPR024317">
    <property type="entry name" value="Dynein_heavy_chain_D4_dom"/>
</dbReference>
<dbReference type="Pfam" id="PF12781">
    <property type="entry name" value="AAA_9"/>
    <property type="match status" value="2"/>
</dbReference>
<evidence type="ECO:0000259" key="4">
    <source>
        <dbReference type="PROSITE" id="PS51382"/>
    </source>
</evidence>
<dbReference type="GO" id="GO:0005524">
    <property type="term" value="F:ATP binding"/>
    <property type="evidence" value="ECO:0007669"/>
    <property type="project" value="InterPro"/>
</dbReference>
<dbReference type="EMBL" id="JABANP010000162">
    <property type="protein sequence ID" value="KAF4688110.1"/>
    <property type="molecule type" value="Genomic_DNA"/>
</dbReference>
<dbReference type="Gene3D" id="6.10.140.1060">
    <property type="match status" value="1"/>
</dbReference>
<dbReference type="Gene3D" id="1.10.287.2620">
    <property type="match status" value="1"/>
</dbReference>
<dbReference type="InterPro" id="IPR004331">
    <property type="entry name" value="SPX_dom"/>
</dbReference>
<evidence type="ECO:0000256" key="3">
    <source>
        <dbReference type="SAM" id="MobiDB-lite"/>
    </source>
</evidence>
<dbReference type="InterPro" id="IPR042219">
    <property type="entry name" value="AAA_lid_11_sf"/>
</dbReference>
<accession>A0A7J6NX41</accession>
<dbReference type="SUPFAM" id="SSF52540">
    <property type="entry name" value="P-loop containing nucleoside triphosphate hydrolases"/>
    <property type="match status" value="3"/>
</dbReference>
<protein>
    <recommendedName>
        <fullName evidence="4">SPX domain-containing protein</fullName>
    </recommendedName>
</protein>
<dbReference type="GO" id="GO:0030286">
    <property type="term" value="C:dynein complex"/>
    <property type="evidence" value="ECO:0007669"/>
    <property type="project" value="InterPro"/>
</dbReference>
<dbReference type="Pfam" id="PF12774">
    <property type="entry name" value="AAA_6"/>
    <property type="match status" value="1"/>
</dbReference>
<feature type="coiled-coil region" evidence="2">
    <location>
        <begin position="2345"/>
        <end position="2414"/>
    </location>
</feature>
<dbReference type="GO" id="GO:0007018">
    <property type="term" value="P:microtubule-based movement"/>
    <property type="evidence" value="ECO:0007669"/>
    <property type="project" value="InterPro"/>
</dbReference>
<dbReference type="Gene3D" id="3.40.50.300">
    <property type="entry name" value="P-loop containing nucleotide triphosphate hydrolases"/>
    <property type="match status" value="4"/>
</dbReference>
<dbReference type="CDD" id="cd00009">
    <property type="entry name" value="AAA"/>
    <property type="match status" value="2"/>
</dbReference>
<evidence type="ECO:0000256" key="2">
    <source>
        <dbReference type="SAM" id="Coils"/>
    </source>
</evidence>
<dbReference type="Proteomes" id="UP000541610">
    <property type="component" value="Unassembled WGS sequence"/>
</dbReference>
<dbReference type="InterPro" id="IPR004273">
    <property type="entry name" value="Dynein_heavy_D6_P-loop"/>
</dbReference>
<dbReference type="GO" id="GO:0008569">
    <property type="term" value="F:minus-end-directed microtubule motor activity"/>
    <property type="evidence" value="ECO:0007669"/>
    <property type="project" value="InterPro"/>
</dbReference>
<dbReference type="Gene3D" id="1.10.472.130">
    <property type="match status" value="1"/>
</dbReference>
<dbReference type="Pfam" id="PF12775">
    <property type="entry name" value="AAA_7"/>
    <property type="match status" value="1"/>
</dbReference>
<dbReference type="InterPro" id="IPR024743">
    <property type="entry name" value="Dynein_HC_stalk"/>
</dbReference>
<dbReference type="Gene3D" id="1.10.8.720">
    <property type="entry name" value="Region D6 of dynein motor"/>
    <property type="match status" value="1"/>
</dbReference>
<feature type="domain" description="SPX" evidence="4">
    <location>
        <begin position="3198"/>
        <end position="3403"/>
    </location>
</feature>
<organism evidence="5 6">
    <name type="scientific">Perkinsus olseni</name>
    <name type="common">Perkinsus atlanticus</name>
    <dbReference type="NCBI Taxonomy" id="32597"/>
    <lineage>
        <taxon>Eukaryota</taxon>
        <taxon>Sar</taxon>
        <taxon>Alveolata</taxon>
        <taxon>Perkinsozoa</taxon>
        <taxon>Perkinsea</taxon>
        <taxon>Perkinsida</taxon>
        <taxon>Perkinsidae</taxon>
        <taxon>Perkinsus</taxon>
    </lineage>
</organism>
<dbReference type="InterPro" id="IPR026983">
    <property type="entry name" value="DHC"/>
</dbReference>
<feature type="compositionally biased region" description="Basic and acidic residues" evidence="3">
    <location>
        <begin position="1220"/>
        <end position="1233"/>
    </location>
</feature>
<dbReference type="InterPro" id="IPR041466">
    <property type="entry name" value="Dynein_AAA5_ext"/>
</dbReference>
<dbReference type="GO" id="GO:0045505">
    <property type="term" value="F:dynein intermediate chain binding"/>
    <property type="evidence" value="ECO:0007669"/>
    <property type="project" value="InterPro"/>
</dbReference>
<evidence type="ECO:0000256" key="1">
    <source>
        <dbReference type="ARBA" id="ARBA00023054"/>
    </source>
</evidence>
<sequence length="3512" mass="393313">MIDGPLYQASSGDFFQSHSSTFISAGSIDQQQQGQGSTNSFVDQVLAIFGKVQKIVDDLNLAGCSNLRAYVSDLNARLEARLHMELSAVVGIWVDEFNDWPHNGTRVIPEDSITIHELLMLQDGPSTRLVLKPSIEEARAGLMERLSVLLAKLCHFPRIRHGRYDNVTTSGKDGATESERGTSSSFMNLVSNYPDDQVLSQAYEAIDSTVCRMAKYVYDWQKYEALWRAEPSALFNELGDDIEAWQQLLSEIRIARTAVDATRDTEAFGPVAIDFSPIQEQVLHKYDQWQREVLQAFAMQMADQTRSMLSQLEKARGSLERQTLAVTSCREIAEFVTCVREAQGNAGKTWAQRVVSLRAGEKLLERQRYAFPRDWVWTDRVEGEWTALEQVLNRRVKLLEESKDKVEHMIAFHDTKVMEQIDSLYEEWGTMRSHQTVAASTESPTRALQTISVFDSRLQKVQADLSQVIKAKLVLDLDCSNERRLDPLREDVSNLRAVWEGLGGVHHKLSDISDTPWPAVVPKKIKHSLEQLLEELAQLPDALRQYDAYDDLRTRVNAALSLHPMIADLKSEALKDRHWKQILLILSLGTLSNGVNGLLLGQLWESTAMREREKDLRGLISEAAGELALEEFISSVKDYWTTLNLDLIPYGGGKCHLVKGWEDLFAQLDEHIGSLDAMKHSPHYKVFEADTVAWEDRLTKLRLLLDIWVDVQRRYVYLEGIFCHSEDIRTLLPTESSRFGSVDAEYVSIMKKVFDTKVSIPDIMTAEYNNNTMKTLERLGRTLTRIQKALGDYLEMQRAQFPRFYFVGDEDLLEMIGNSQDLAIITQHVNKMFAGIAGLETCTDEDDANIVWITAFRSKESEIVELGDNHKIPIDVSIDGTGVGADQPEGQGRRRGIHYILSSIETAMRACLRELLTKAMEPSLSIIDLAERFPAQVALLASQARWCNAQSAALGMDGGSAAVAEDCKAELEALSAAGGAVEGDPLLRRKYEQLISEVIHQREISRHLDNEGINSPKHFEWLRILKHRWYPNEMRLDVEIWLPEKEEQLVDRVEVTEDTMILKAVANAVVPKLVGEDVTKMSKLVEEVFPETQAVAFDEASLRLHIVDVCKERGLDPAESFIDKCLQLYQLQKLNHGIILFGPVGSGKSAVTAVLSEALQRHERIVTKLYVLEPKAMMKDDLYGRLDPTTREWTDGVFTDILRKIIVQNSAAMPPPSHDNSNREHGQEGKMQQEHSNSATTLLRHHWIIFDGDVDPNWAENLNSVLDDNKMLTLPSGERLLLPPSVRILFEVDSLKYATMATVSRCGMIWFSPETVTDEMICLRELKGLSSARLLPFLPAGGRLGDSQGDSREGCVDTLLRFFHPGGLVCRSLSYVKELPATAHIMPFTSTRGINAMFSLLSHYVDRAITSCRNASIREKYLDKALILSVCWGFGSSLPLSDREQFARFVASEAEACGVPVPVNSTSSSCLLDYEVRAMDGEWAPWSNKVRSVDLDASQVLDADLVIPTIDTERHGQCINAWIASRRHFILCGPPGSGKSMTLLSALRALGDTLDVVSLNFSSDVVKHLLDGGCGLREGLPVHPDKWLVVFCDEINLPVPDDYGTQRVIMFIRQIIEAQGFYRPSDRSWVEVERILFVGACNPSSDAGRHAMSDRFLRHVPVLFMDYPSTQLQPQLQEYADMLTRAMVSVYTKIGQTFTVVGSGQPHYFYSPRELTRWKIALYEAMGEYDCMSRVELIRLFVHEAMRVFRDRLTTSEERGSADGIIDDAAKEYFGATDKELRRPLMFSHYGSKYYTEIGIERLRVFVGAKLEEFYEESLSVKLSVFDTMLDHMTRIDRVLIQPLGHMLLVGASGVGKTVLSKFVSWMNGLSVYQLKVGKSYDLHSFEADLRHVMKRAGVKGEKICFVFDESNVLGPAFLERMNALLAGGEVPGLFEGDDYQILIQDCRTISEAANTADANELFANFTKQVQRNLHIVFTMNPANPDFHNRKATSPALFNRCVVNWVGDWPTDALLQIAHDSLTRLDLPDNCFVSDDAGKHKPRATMGIEERAISVATSMVCIHESVVKLHDSLRALNKRFAYVTPRDYMDFLRHFETLYSTKRAEWAEQQRHLNLGLEKLHQTGQQVAEMKTQLSSKTELLAEKNKLAEAKMAQMVKGQSEAEQRKRESQSLREKLSEDHQLAASRQEEVARELAEVEPALNHARQLVQAIQRKQVDEMRSLPNPPAPVKITLEAVVCLIRNYGPGVELTWDHIRKELKDPQLMVTVLQFNTDALSVAARERVEGYLKSSAWDMERIERASRAAGPLAQWVKSQISYGKMLQSIGPLRAEVAELEAQQKVSSEKLQANSELLEKLEREIEQYKDEYAQLISEGQSIRVEMEEVSAMCKRSSDLLASLASEKDRWEMQKETYRAQSGEVALPLRDPITIAITIPSGFCEHAYREQLHKEWYRIFDSTDNGPKINSSLSLIEYLSKPGQRLAWIANQLPNDDLSIQNAIIIDKSQGKLKVTSFSDPAFTKHLEAALRFGTALLVTDVQKVDPIINTVLNREIYKKGGRTLITVGDLDVDYSPKLLDSERPDVEEKRVKALKLQGEFRVRIRELEDGLLHALSNVTGSILEDEAIVSTLETLKCEAAEVAEEASKADVNLREIDAVSSAYIPLSTSAANLFFVVQGLSALSNLYQFGLVRYLELYNAHLVRLVYDYVGTGLLAADRLIFLLRVAEIGSSMSSSTPPPSGYMHLLSMSVEEDDEKPLSPPECIEAISASRDQKNFIARLLSAAASGGASSFAASLESSIENDPQGWTAFLSSTAADTMNSIPQDGWQQSEDRVLASLENVIISRWMRPDLVEGYLERYADVALALDPPLTSSFNTPSLQDSIMSESLMPNTTLYILACTSGFDPSLRIVDLAERLGIQLETVAMGSPEGYSLADRAVAVASKQQGRWALLTNMHLCLPYFRTMDRKIPTQTHNQFKLFITIDVGACTGQALPETLMKSGRILMFEAPTGVRPSLMRSYAEVLVSERVKRGPVERNRLHFLLAWLHAIVLERVRYAPVGWTKEFDFSEADLSCAVELTDKWLDEAVEASSSSTDSTTRRELINIDPAKIPWDAIRTTLIDVVYGGRLDNDADRKALTPIVEYLFSPEAFHKNFLLNPNSEPVDKDGALLHLPDARKREDFVALIDTLFAGKPTPQWLDSDVPMRFGRKLALALQNDTEDAPFISHKHLKEILSRQVREIRALDDMDDKETQEAASSKETIRIMDGHFFATLDADIDAMLTYIGTKQESLARSVAALVVRAQQAGLLDQENQPPNGTLLSTLTQVCVVMSQLGGLLSGYLVQCAAYSQLTMILSGSLALGMDLARELETVTEEANKLLAYIDINVAGMRKLLKQHDKQIPAQYQKRPVGSAPYTNHHRLLTDGVLRAVTELNKVRSAIQGLFQVLQAVNAPGLEQLGSLPPLAEVHLGSECELVLGLRAKMLLSRQSPSTAASSPLASPPPTSSPIGWTKASEQQGSC</sequence>
<dbReference type="InterPro" id="IPR035706">
    <property type="entry name" value="AAA_9"/>
</dbReference>
<feature type="region of interest" description="Disordered" evidence="3">
    <location>
        <begin position="1211"/>
        <end position="1236"/>
    </location>
</feature>
<feature type="compositionally biased region" description="Basic and acidic residues" evidence="3">
    <location>
        <begin position="2160"/>
        <end position="2185"/>
    </location>
</feature>
<feature type="region of interest" description="Disordered" evidence="3">
    <location>
        <begin position="2152"/>
        <end position="2185"/>
    </location>
</feature>
<gene>
    <name evidence="5" type="ORF">FOZ60_003172</name>
</gene>
<evidence type="ECO:0000313" key="6">
    <source>
        <dbReference type="Proteomes" id="UP000541610"/>
    </source>
</evidence>
<dbReference type="PROSITE" id="PS51382">
    <property type="entry name" value="SPX"/>
    <property type="match status" value="1"/>
</dbReference>
<dbReference type="GO" id="GO:0051959">
    <property type="term" value="F:dynein light intermediate chain binding"/>
    <property type="evidence" value="ECO:0007669"/>
    <property type="project" value="InterPro"/>
</dbReference>
<dbReference type="PANTHER" id="PTHR45703">
    <property type="entry name" value="DYNEIN HEAVY CHAIN"/>
    <property type="match status" value="1"/>
</dbReference>
<dbReference type="Pfam" id="PF17852">
    <property type="entry name" value="Dynein_AAA_lid"/>
    <property type="match status" value="1"/>
</dbReference>
<dbReference type="Pfam" id="PF22597">
    <property type="entry name" value="DYN_lid"/>
    <property type="match status" value="1"/>
</dbReference>
<proteinExistence type="predicted"/>
<dbReference type="Gene3D" id="3.20.180.20">
    <property type="entry name" value="Dynein heavy chain, N-terminal domain 2"/>
    <property type="match status" value="1"/>
</dbReference>
<dbReference type="Pfam" id="PF12780">
    <property type="entry name" value="AAA_8"/>
    <property type="match status" value="1"/>
</dbReference>
<dbReference type="PANTHER" id="PTHR45703:SF36">
    <property type="entry name" value="DYNEIN HEAVY CHAIN, CYTOPLASMIC"/>
    <property type="match status" value="1"/>
</dbReference>
<feature type="region of interest" description="Disordered" evidence="3">
    <location>
        <begin position="3482"/>
        <end position="3512"/>
    </location>
</feature>
<dbReference type="OrthoDB" id="447173at2759"/>
<reference evidence="5 6" key="1">
    <citation type="submission" date="2020-04" db="EMBL/GenBank/DDBJ databases">
        <title>Perkinsus olseni comparative genomics.</title>
        <authorList>
            <person name="Bogema D.R."/>
        </authorList>
    </citation>
    <scope>NUCLEOTIDE SEQUENCE [LARGE SCALE GENOMIC DNA]</scope>
    <source>
        <strain evidence="5">00978-12</strain>
    </source>
</reference>
<evidence type="ECO:0000313" key="5">
    <source>
        <dbReference type="EMBL" id="KAF4688110.1"/>
    </source>
</evidence>
<dbReference type="Gene3D" id="1.20.920.30">
    <property type="match status" value="1"/>
</dbReference>
<dbReference type="Pfam" id="PF03028">
    <property type="entry name" value="Dynein_heavy"/>
    <property type="match status" value="1"/>
</dbReference>
<dbReference type="Pfam" id="PF12777">
    <property type="entry name" value="MT"/>
    <property type="match status" value="1"/>
</dbReference>
<dbReference type="InterPro" id="IPR041658">
    <property type="entry name" value="AAA_lid_11"/>
</dbReference>
<dbReference type="Pfam" id="PF18198">
    <property type="entry name" value="AAA_lid_11"/>
    <property type="match status" value="1"/>
</dbReference>
<dbReference type="FunFam" id="1.20.140.100:FF:000002">
    <property type="entry name" value="Cytoplasmic dynein heavy chain 1"/>
    <property type="match status" value="1"/>
</dbReference>
<dbReference type="InterPro" id="IPR035699">
    <property type="entry name" value="AAA_6"/>
</dbReference>
<comment type="caution">
    <text evidence="5">The sequence shown here is derived from an EMBL/GenBank/DDBJ whole genome shotgun (WGS) entry which is preliminary data.</text>
</comment>
<dbReference type="InterPro" id="IPR042228">
    <property type="entry name" value="Dynein_linker_3"/>
</dbReference>
<dbReference type="FunFam" id="1.10.8.720:FF:000003">
    <property type="entry name" value="Cytoplasmic dynein heavy chain 2"/>
    <property type="match status" value="1"/>
</dbReference>
<dbReference type="InterPro" id="IPR054354">
    <property type="entry name" value="DYNC2H1-like_lid"/>
</dbReference>
<dbReference type="SMART" id="SM00382">
    <property type="entry name" value="AAA"/>
    <property type="match status" value="3"/>
</dbReference>